<dbReference type="EMBL" id="CABVQH010000025">
    <property type="protein sequence ID" value="VWD19916.1"/>
    <property type="molecule type" value="Genomic_DNA"/>
</dbReference>
<dbReference type="AntiFam" id="ANF00062">
    <property type="entry name" value="Shadow ORF (opposite ABC transporter protein)"/>
</dbReference>
<evidence type="ECO:0000313" key="2">
    <source>
        <dbReference type="EMBL" id="VWD19916.1"/>
    </source>
</evidence>
<organism evidence="2 3">
    <name type="scientific">Burkholderia lata (strain ATCC 17760 / DSM 23089 / LMG 22485 / NCIMB 9086 / R18194 / 383)</name>
    <dbReference type="NCBI Taxonomy" id="482957"/>
    <lineage>
        <taxon>Bacteria</taxon>
        <taxon>Pseudomonadati</taxon>
        <taxon>Pseudomonadota</taxon>
        <taxon>Betaproteobacteria</taxon>
        <taxon>Burkholderiales</taxon>
        <taxon>Burkholderiaceae</taxon>
        <taxon>Burkholderia</taxon>
        <taxon>Burkholderia cepacia complex</taxon>
    </lineage>
</organism>
<sequence>MMFTSSSWVFWRIFLSSADIGSSSSNSFGRFTSERANATRCCWPPESWCGLRFAYLLICTSASASATRALISCFGVPSCFRPNATFDSTVMCGNSAYDWNIMFTGRRYGGSDARSSPSTKILPEVAVSRPASMRSNVDLPQPELPSSANSSFFAIVRFTLSTAVLSPNFFTTFSMRTKAPASRRTSAATGAAGSVWIIVVSLNRPTSAAATDGSASARCRRCAASRATSSRSWRRTGRCSGPARSPASRTGARPCSRWGSRSRS</sequence>
<dbReference type="AlphaFoldDB" id="A0A6P2YJH9"/>
<protein>
    <submittedName>
        <fullName evidence="2">Uncharacterized protein</fullName>
    </submittedName>
</protein>
<proteinExistence type="predicted"/>
<feature type="region of interest" description="Disordered" evidence="1">
    <location>
        <begin position="226"/>
        <end position="264"/>
    </location>
</feature>
<gene>
    <name evidence="2" type="ORF">BLA18109_05861</name>
</gene>
<name>A0A6P2YJH9_BURL3</name>
<dbReference type="Proteomes" id="UP000494260">
    <property type="component" value="Unassembled WGS sequence"/>
</dbReference>
<evidence type="ECO:0000256" key="1">
    <source>
        <dbReference type="SAM" id="MobiDB-lite"/>
    </source>
</evidence>
<accession>A0A6P2YJH9</accession>
<reference evidence="2 3" key="1">
    <citation type="submission" date="2019-09" db="EMBL/GenBank/DDBJ databases">
        <authorList>
            <person name="Depoorter E."/>
        </authorList>
    </citation>
    <scope>NUCLEOTIDE SEQUENCE [LARGE SCALE GENOMIC DNA]</scope>
    <source>
        <strain evidence="2">R-18109</strain>
    </source>
</reference>
<evidence type="ECO:0000313" key="3">
    <source>
        <dbReference type="Proteomes" id="UP000494260"/>
    </source>
</evidence>